<proteinExistence type="predicted"/>
<dbReference type="NCBIfam" id="NF038153">
    <property type="entry name" value="lant_leader_L1a"/>
    <property type="match status" value="1"/>
</dbReference>
<dbReference type="InterPro" id="IPR058238">
    <property type="entry name" value="Lant_leader_dom"/>
</dbReference>
<name>A0ABT3IJF9_9BACT</name>
<gene>
    <name evidence="1" type="ORF">OL497_09340</name>
</gene>
<protein>
    <submittedName>
        <fullName evidence="1">Class I lanthipeptide</fullName>
    </submittedName>
</protein>
<evidence type="ECO:0000313" key="1">
    <source>
        <dbReference type="EMBL" id="MCW3484096.1"/>
    </source>
</evidence>
<evidence type="ECO:0000313" key="2">
    <source>
        <dbReference type="Proteomes" id="UP001207742"/>
    </source>
</evidence>
<comment type="caution">
    <text evidence="1">The sequence shown here is derived from an EMBL/GenBank/DDBJ whole genome shotgun (WGS) entry which is preliminary data.</text>
</comment>
<dbReference type="Proteomes" id="UP001207742">
    <property type="component" value="Unassembled WGS sequence"/>
</dbReference>
<dbReference type="EMBL" id="JAPDNS010000001">
    <property type="protein sequence ID" value="MCW3484096.1"/>
    <property type="molecule type" value="Genomic_DNA"/>
</dbReference>
<sequence length="62" mass="6790">MKKKKLSLNKKLLLQKEAVLDLNKQQQDIVLGGVGRTLNANCATWDPAATCESIPKPGRVCL</sequence>
<accession>A0ABT3IJF9</accession>
<organism evidence="1 2">
    <name type="scientific">Chitinophaga nivalis</name>
    <dbReference type="NCBI Taxonomy" id="2991709"/>
    <lineage>
        <taxon>Bacteria</taxon>
        <taxon>Pseudomonadati</taxon>
        <taxon>Bacteroidota</taxon>
        <taxon>Chitinophagia</taxon>
        <taxon>Chitinophagales</taxon>
        <taxon>Chitinophagaceae</taxon>
        <taxon>Chitinophaga</taxon>
    </lineage>
</organism>
<reference evidence="1 2" key="1">
    <citation type="submission" date="2022-10" db="EMBL/GenBank/DDBJ databases">
        <title>Chitinophaga nivalis PC15 sp. nov., isolated from Pyeongchang county, South Korea.</title>
        <authorList>
            <person name="Trinh H.N."/>
        </authorList>
    </citation>
    <scope>NUCLEOTIDE SEQUENCE [LARGE SCALE GENOMIC DNA]</scope>
    <source>
        <strain evidence="1 2">PC14</strain>
    </source>
</reference>
<dbReference type="RefSeq" id="WP_264729615.1">
    <property type="nucleotide sequence ID" value="NZ_JAPDNR010000001.1"/>
</dbReference>
<keyword evidence="2" id="KW-1185">Reference proteome</keyword>